<feature type="region of interest" description="Disordered" evidence="1">
    <location>
        <begin position="1"/>
        <end position="68"/>
    </location>
</feature>
<keyword evidence="3" id="KW-1185">Reference proteome</keyword>
<reference evidence="2 3" key="1">
    <citation type="submission" date="2018-11" db="EMBL/GenBank/DDBJ databases">
        <authorList>
            <consortium name="Pathogen Informatics"/>
        </authorList>
    </citation>
    <scope>NUCLEOTIDE SEQUENCE [LARGE SCALE GENOMIC DNA]</scope>
</reference>
<evidence type="ECO:0000313" key="4">
    <source>
        <dbReference type="WBParaSite" id="HPBE_0000562801-mRNA-1"/>
    </source>
</evidence>
<feature type="compositionally biased region" description="Basic and acidic residues" evidence="1">
    <location>
        <begin position="44"/>
        <end position="53"/>
    </location>
</feature>
<proteinExistence type="predicted"/>
<dbReference type="EMBL" id="UZAH01025511">
    <property type="protein sequence ID" value="VDO65294.1"/>
    <property type="molecule type" value="Genomic_DNA"/>
</dbReference>
<dbReference type="AlphaFoldDB" id="A0A183FG77"/>
<accession>A0A3P7Y3L5</accession>
<evidence type="ECO:0000313" key="3">
    <source>
        <dbReference type="Proteomes" id="UP000050761"/>
    </source>
</evidence>
<dbReference type="Proteomes" id="UP000050761">
    <property type="component" value="Unassembled WGS sequence"/>
</dbReference>
<feature type="compositionally biased region" description="Basic and acidic residues" evidence="1">
    <location>
        <begin position="1"/>
        <end position="22"/>
    </location>
</feature>
<protein>
    <submittedName>
        <fullName evidence="2 4">Uncharacterized protein</fullName>
    </submittedName>
</protein>
<dbReference type="WBParaSite" id="HPBE_0000562801-mRNA-1">
    <property type="protein sequence ID" value="HPBE_0000562801-mRNA-1"/>
    <property type="gene ID" value="HPBE_0000562801"/>
</dbReference>
<evidence type="ECO:0000313" key="2">
    <source>
        <dbReference type="EMBL" id="VDO65294.1"/>
    </source>
</evidence>
<sequence length="68" mass="7819">MRERENEDQVRTKSTEVRDRTADLAYTRKTNRPKLDVRAVPVARSEHEAKSSRDGCGSSLAWSPEEEE</sequence>
<evidence type="ECO:0000256" key="1">
    <source>
        <dbReference type="SAM" id="MobiDB-lite"/>
    </source>
</evidence>
<organism evidence="3 4">
    <name type="scientific">Heligmosomoides polygyrus</name>
    <name type="common">Parasitic roundworm</name>
    <dbReference type="NCBI Taxonomy" id="6339"/>
    <lineage>
        <taxon>Eukaryota</taxon>
        <taxon>Metazoa</taxon>
        <taxon>Ecdysozoa</taxon>
        <taxon>Nematoda</taxon>
        <taxon>Chromadorea</taxon>
        <taxon>Rhabditida</taxon>
        <taxon>Rhabditina</taxon>
        <taxon>Rhabditomorpha</taxon>
        <taxon>Strongyloidea</taxon>
        <taxon>Heligmosomidae</taxon>
        <taxon>Heligmosomoides</taxon>
    </lineage>
</organism>
<name>A0A183FG77_HELPZ</name>
<gene>
    <name evidence="2" type="ORF">HPBE_LOCUS5629</name>
</gene>
<accession>A0A183FG77</accession>
<reference evidence="4" key="2">
    <citation type="submission" date="2019-09" db="UniProtKB">
        <authorList>
            <consortium name="WormBaseParasite"/>
        </authorList>
    </citation>
    <scope>IDENTIFICATION</scope>
</reference>